<dbReference type="Pfam" id="PF03567">
    <property type="entry name" value="Sulfotransfer_2"/>
    <property type="match status" value="1"/>
</dbReference>
<gene>
    <name evidence="1" type="ORF">ACFFHM_05755</name>
</gene>
<dbReference type="PANTHER" id="PTHR32301">
    <property type="entry name" value="COUNTIN RECEPTOR CNR3-RELATED"/>
    <property type="match status" value="1"/>
</dbReference>
<dbReference type="PANTHER" id="PTHR32301:SF6">
    <property type="entry name" value="GOLVESIN-RELATED"/>
    <property type="match status" value="1"/>
</dbReference>
<dbReference type="SUPFAM" id="SSF52540">
    <property type="entry name" value="P-loop containing nucleoside triphosphate hydrolases"/>
    <property type="match status" value="1"/>
</dbReference>
<organism evidence="1 2">
    <name type="scientific">Halalkalibacter kiskunsagensis</name>
    <dbReference type="NCBI Taxonomy" id="1548599"/>
    <lineage>
        <taxon>Bacteria</taxon>
        <taxon>Bacillati</taxon>
        <taxon>Bacillota</taxon>
        <taxon>Bacilli</taxon>
        <taxon>Bacillales</taxon>
        <taxon>Bacillaceae</taxon>
        <taxon>Halalkalibacter</taxon>
    </lineage>
</organism>
<dbReference type="InterPro" id="IPR027417">
    <property type="entry name" value="P-loop_NTPase"/>
</dbReference>
<keyword evidence="2" id="KW-1185">Reference proteome</keyword>
<sequence>MQINKILIHLHTPKTGGTTLRKIITKNYKNSSHNVYLDEPKRKRKLKYLNQKNVSCIQGHFPFGIHKYLSKPCDYITMLRDPIDRVISEYYFIRRGTRHRLHQQVMKMSLDQYLRRSESINLQTRYLSGATGPVTRKDLEIAKKHIQNHFAVVGITEMFNESLFLMKKKLGWRDISYEKQNVTKTRPSLNQISDSTLIELEKHNKLDIELYNFAKKILEQKLISLDQNSKQELNAFLSKLSN</sequence>
<evidence type="ECO:0000313" key="2">
    <source>
        <dbReference type="Proteomes" id="UP001589838"/>
    </source>
</evidence>
<name>A0ABV6K9Q7_9BACI</name>
<dbReference type="InterPro" id="IPR053259">
    <property type="entry name" value="Golvesin-related_Golgi"/>
</dbReference>
<evidence type="ECO:0000313" key="1">
    <source>
        <dbReference type="EMBL" id="MFC0470043.1"/>
    </source>
</evidence>
<dbReference type="Proteomes" id="UP001589838">
    <property type="component" value="Unassembled WGS sequence"/>
</dbReference>
<dbReference type="EMBL" id="JBHLUX010000017">
    <property type="protein sequence ID" value="MFC0470043.1"/>
    <property type="molecule type" value="Genomic_DNA"/>
</dbReference>
<protein>
    <submittedName>
        <fullName evidence="1">Sulfotransferase family 2 domain-containing protein</fullName>
    </submittedName>
</protein>
<comment type="caution">
    <text evidence="1">The sequence shown here is derived from an EMBL/GenBank/DDBJ whole genome shotgun (WGS) entry which is preliminary data.</text>
</comment>
<dbReference type="InterPro" id="IPR005331">
    <property type="entry name" value="Sulfotransferase"/>
</dbReference>
<dbReference type="Gene3D" id="3.40.50.300">
    <property type="entry name" value="P-loop containing nucleotide triphosphate hydrolases"/>
    <property type="match status" value="1"/>
</dbReference>
<dbReference type="RefSeq" id="WP_335961318.1">
    <property type="nucleotide sequence ID" value="NZ_JAXBLX010000016.1"/>
</dbReference>
<proteinExistence type="predicted"/>
<reference evidence="1 2" key="1">
    <citation type="submission" date="2024-09" db="EMBL/GenBank/DDBJ databases">
        <authorList>
            <person name="Sun Q."/>
            <person name="Mori K."/>
        </authorList>
    </citation>
    <scope>NUCLEOTIDE SEQUENCE [LARGE SCALE GENOMIC DNA]</scope>
    <source>
        <strain evidence="1 2">NCAIM B.02610</strain>
    </source>
</reference>
<accession>A0ABV6K9Q7</accession>